<reference evidence="2" key="2">
    <citation type="submission" date="2022-06" db="UniProtKB">
        <authorList>
            <consortium name="EnsemblMetazoa"/>
        </authorList>
    </citation>
    <scope>IDENTIFICATION</scope>
</reference>
<protein>
    <submittedName>
        <fullName evidence="2">Uncharacterized protein</fullName>
    </submittedName>
</protein>
<dbReference type="Proteomes" id="UP000024404">
    <property type="component" value="Unassembled WGS sequence"/>
</dbReference>
<feature type="chain" id="PRO_5035834899" evidence="1">
    <location>
        <begin position="26"/>
        <end position="180"/>
    </location>
</feature>
<organism evidence="2 3">
    <name type="scientific">Onchocerca volvulus</name>
    <dbReference type="NCBI Taxonomy" id="6282"/>
    <lineage>
        <taxon>Eukaryota</taxon>
        <taxon>Metazoa</taxon>
        <taxon>Ecdysozoa</taxon>
        <taxon>Nematoda</taxon>
        <taxon>Chromadorea</taxon>
        <taxon>Rhabditida</taxon>
        <taxon>Spirurina</taxon>
        <taxon>Spiruromorpha</taxon>
        <taxon>Filarioidea</taxon>
        <taxon>Onchocercidae</taxon>
        <taxon>Onchocerca</taxon>
    </lineage>
</organism>
<dbReference type="EMBL" id="CMVM020000300">
    <property type="status" value="NOT_ANNOTATED_CDS"/>
    <property type="molecule type" value="Genomic_DNA"/>
</dbReference>
<evidence type="ECO:0000256" key="1">
    <source>
        <dbReference type="SAM" id="SignalP"/>
    </source>
</evidence>
<dbReference type="AlphaFoldDB" id="A0A8R1U3A1"/>
<sequence>MMWFKTSIIMALFLIISLNIKIINASIGNYMEFGDLNSKNLKMRSASMPDQSDDQRSGNISEEQIQEVSQEMIAGSKSFDISRVSVSLSDQNVTDEVIEIPTKRSSIRICGTGIIETILKLCNGCVKPIGSKLVEHKRSLADNLNSLATIDIPRNSLAWKPINRYVLLYKLYLILILDHC</sequence>
<evidence type="ECO:0000313" key="3">
    <source>
        <dbReference type="Proteomes" id="UP000024404"/>
    </source>
</evidence>
<feature type="signal peptide" evidence="1">
    <location>
        <begin position="1"/>
        <end position="25"/>
    </location>
</feature>
<proteinExistence type="predicted"/>
<dbReference type="EnsemblMetazoa" id="OVOC9860.1">
    <property type="protein sequence ID" value="OVOC9860.1"/>
    <property type="gene ID" value="WBGene00246669"/>
</dbReference>
<evidence type="ECO:0000313" key="2">
    <source>
        <dbReference type="EnsemblMetazoa" id="OVOC9860.1"/>
    </source>
</evidence>
<keyword evidence="1" id="KW-0732">Signal</keyword>
<reference evidence="3" key="1">
    <citation type="submission" date="2013-10" db="EMBL/GenBank/DDBJ databases">
        <title>Genome sequencing of Onchocerca volvulus.</title>
        <authorList>
            <person name="Cotton J."/>
            <person name="Tsai J."/>
            <person name="Stanley E."/>
            <person name="Tracey A."/>
            <person name="Holroyd N."/>
            <person name="Lustigman S."/>
            <person name="Berriman M."/>
        </authorList>
    </citation>
    <scope>NUCLEOTIDE SEQUENCE</scope>
</reference>
<keyword evidence="3" id="KW-1185">Reference proteome</keyword>
<accession>A0A8R1U3A1</accession>
<name>A0A8R1U3A1_ONCVO</name>